<proteinExistence type="predicted"/>
<feature type="region of interest" description="Disordered" evidence="1">
    <location>
        <begin position="280"/>
        <end position="301"/>
    </location>
</feature>
<evidence type="ECO:0000256" key="1">
    <source>
        <dbReference type="SAM" id="MobiDB-lite"/>
    </source>
</evidence>
<accession>A0A9P8JTS6</accession>
<dbReference type="AlphaFoldDB" id="A0A9P8JTS6"/>
<sequence length="436" mass="48873">MFSDTNTTHPKSTILSIVSYALKGPPLDFKPDVHINARRLINPPSELRKAFDGRCESLRKNLRADPVFHELLAEAQPQIFKTEETRRALMVNTQDDSVCMVEVKVAVACVRGRHRSTAVAEELAKLPVWPEHYDVRVYHRDVDTPHRYQKWHQQNLEREKKGETVGIDDYSEGGNKAELRSTSWWEDYKQDLSNLNSRDHLKAGGSTDPHNPLHFPNEHHQGPVDIHEQIAAQHHVLGEHGGSATSQTQNPQHVPFVKTGHAPETKVQIVQHARIAKLETPASVQQTHQHDPPEKSPEHLDTQMQNLQHTLLEKPTVPAVVQTQIPEKVERPAETQQTPQHIPPEKSEVLLITQPQTLQPISPEKPENPAASQTQSLPPIPSEKHEEPAGPQAQAVQQSAPDKSEKPAEIQEAPQHVASEKPVEAQAQPDSQHVSS</sequence>
<feature type="region of interest" description="Disordered" evidence="1">
    <location>
        <begin position="198"/>
        <end position="221"/>
    </location>
</feature>
<comment type="caution">
    <text evidence="3">The sequence shown here is derived from an EMBL/GenBank/DDBJ whole genome shotgun (WGS) entry which is preliminary data.</text>
</comment>
<feature type="domain" description="RapZ C-terminal" evidence="2">
    <location>
        <begin position="15"/>
        <end position="142"/>
    </location>
</feature>
<reference evidence="3" key="1">
    <citation type="journal article" date="2021" name="J Fungi (Basel)">
        <title>Virulence traits and population genomics of the black yeast Aureobasidium melanogenum.</title>
        <authorList>
            <person name="Cernosa A."/>
            <person name="Sun X."/>
            <person name="Gostincar C."/>
            <person name="Fang C."/>
            <person name="Gunde-Cimerman N."/>
            <person name="Song Z."/>
        </authorList>
    </citation>
    <scope>NUCLEOTIDE SEQUENCE</scope>
    <source>
        <strain evidence="3">EXF-9298</strain>
    </source>
</reference>
<dbReference type="InterPro" id="IPR053931">
    <property type="entry name" value="RapZ_C"/>
</dbReference>
<keyword evidence="4" id="KW-1185">Reference proteome</keyword>
<evidence type="ECO:0000313" key="4">
    <source>
        <dbReference type="Proteomes" id="UP000729357"/>
    </source>
</evidence>
<feature type="region of interest" description="Disordered" evidence="1">
    <location>
        <begin position="359"/>
        <end position="436"/>
    </location>
</feature>
<organism evidence="3 4">
    <name type="scientific">Aureobasidium melanogenum</name>
    <name type="common">Aureobasidium pullulans var. melanogenum</name>
    <dbReference type="NCBI Taxonomy" id="46634"/>
    <lineage>
        <taxon>Eukaryota</taxon>
        <taxon>Fungi</taxon>
        <taxon>Dikarya</taxon>
        <taxon>Ascomycota</taxon>
        <taxon>Pezizomycotina</taxon>
        <taxon>Dothideomycetes</taxon>
        <taxon>Dothideomycetidae</taxon>
        <taxon>Dothideales</taxon>
        <taxon>Saccotheciaceae</taxon>
        <taxon>Aureobasidium</taxon>
    </lineage>
</organism>
<dbReference type="EMBL" id="JAHFXS010001119">
    <property type="protein sequence ID" value="KAG9979508.1"/>
    <property type="molecule type" value="Genomic_DNA"/>
</dbReference>
<evidence type="ECO:0000313" key="3">
    <source>
        <dbReference type="EMBL" id="KAG9979508.1"/>
    </source>
</evidence>
<protein>
    <recommendedName>
        <fullName evidence="2">RapZ C-terminal domain-containing protein</fullName>
    </recommendedName>
</protein>
<dbReference type="Pfam" id="PF22740">
    <property type="entry name" value="PapZ_C"/>
    <property type="match status" value="1"/>
</dbReference>
<feature type="compositionally biased region" description="Basic and acidic residues" evidence="1">
    <location>
        <begin position="288"/>
        <end position="301"/>
    </location>
</feature>
<dbReference type="Proteomes" id="UP000729357">
    <property type="component" value="Unassembled WGS sequence"/>
</dbReference>
<feature type="non-terminal residue" evidence="3">
    <location>
        <position position="1"/>
    </location>
</feature>
<name>A0A9P8JTS6_AURME</name>
<gene>
    <name evidence="3" type="ORF">KCU98_g8731</name>
</gene>
<reference evidence="3" key="2">
    <citation type="submission" date="2021-08" db="EMBL/GenBank/DDBJ databases">
        <authorList>
            <person name="Gostincar C."/>
            <person name="Sun X."/>
            <person name="Song Z."/>
            <person name="Gunde-Cimerman N."/>
        </authorList>
    </citation>
    <scope>NUCLEOTIDE SEQUENCE</scope>
    <source>
        <strain evidence="3">EXF-9298</strain>
    </source>
</reference>
<evidence type="ECO:0000259" key="2">
    <source>
        <dbReference type="Pfam" id="PF22740"/>
    </source>
</evidence>